<dbReference type="EMBL" id="JACLCP010000002">
    <property type="protein sequence ID" value="MBC2845451.1"/>
    <property type="molecule type" value="Genomic_DNA"/>
</dbReference>
<dbReference type="InterPro" id="IPR045444">
    <property type="entry name" value="DUF6503"/>
</dbReference>
<protein>
    <submittedName>
        <fullName evidence="1">Deoxyribose-phosphate aldolase</fullName>
    </submittedName>
</protein>
<dbReference type="AlphaFoldDB" id="A0A842IRF7"/>
<evidence type="ECO:0000313" key="1">
    <source>
        <dbReference type="EMBL" id="MBC2845451.1"/>
    </source>
</evidence>
<evidence type="ECO:0000313" key="2">
    <source>
        <dbReference type="Proteomes" id="UP000533900"/>
    </source>
</evidence>
<reference evidence="1" key="1">
    <citation type="submission" date="2020-08" db="EMBL/GenBank/DDBJ databases">
        <title>Winogradskyella ouciana sp. nov., isolated from the hadal seawater of the Mariana Trench.</title>
        <authorList>
            <person name="He X."/>
        </authorList>
    </citation>
    <scope>NUCLEOTIDE SEQUENCE [LARGE SCALE GENOMIC DNA]</scope>
    <source>
        <strain evidence="1">KCTC 52348</strain>
    </source>
</reference>
<name>A0A842IRF7_9FLAO</name>
<dbReference type="Proteomes" id="UP000533900">
    <property type="component" value="Unassembled WGS sequence"/>
</dbReference>
<sequence>MKRIFILLLVISVYSCKKKAKLELLAADDVISKSIEFSGGESFNHSTIQFDFRNMNYAAKRNQGRFVFSRTFEKESESITDFIDNSGFKRMINGEFVKVEDSMAVKYKASVNSVHYFSVLPFGLNDKAVNKALLEEEQIKDKNYFKIKITFDKEGGGEDYEDVFIYWIDKQEFKVVYLAYSYSEEDGIGMRFREAYNERYINGLRFVDYNNYKAKDATITLSDLARAFKNERLKLLSKIELDNITVDLIEK</sequence>
<dbReference type="PROSITE" id="PS51257">
    <property type="entry name" value="PROKAR_LIPOPROTEIN"/>
    <property type="match status" value="1"/>
</dbReference>
<organism evidence="1 2">
    <name type="scientific">Winogradskyella flava</name>
    <dbReference type="NCBI Taxonomy" id="1884876"/>
    <lineage>
        <taxon>Bacteria</taxon>
        <taxon>Pseudomonadati</taxon>
        <taxon>Bacteroidota</taxon>
        <taxon>Flavobacteriia</taxon>
        <taxon>Flavobacteriales</taxon>
        <taxon>Flavobacteriaceae</taxon>
        <taxon>Winogradskyella</taxon>
    </lineage>
</organism>
<accession>A0A842IRF7</accession>
<dbReference type="Pfam" id="PF20113">
    <property type="entry name" value="DUF6503"/>
    <property type="match status" value="1"/>
</dbReference>
<proteinExistence type="predicted"/>
<keyword evidence="2" id="KW-1185">Reference proteome</keyword>
<dbReference type="RefSeq" id="WP_185789150.1">
    <property type="nucleotide sequence ID" value="NZ_JACLCP010000002.1"/>
</dbReference>
<comment type="caution">
    <text evidence="1">The sequence shown here is derived from an EMBL/GenBank/DDBJ whole genome shotgun (WGS) entry which is preliminary data.</text>
</comment>
<gene>
    <name evidence="1" type="ORF">H7F21_10135</name>
</gene>